<dbReference type="Proteomes" id="UP000749740">
    <property type="component" value="Unassembled WGS sequence"/>
</dbReference>
<accession>A0A9Q3QU36</accession>
<name>A0A9Q3QU36_9HYPH</name>
<organism evidence="1 2">
    <name type="scientific">Rhizobium lentis</name>
    <dbReference type="NCBI Taxonomy" id="1138194"/>
    <lineage>
        <taxon>Bacteria</taxon>
        <taxon>Pseudomonadati</taxon>
        <taxon>Pseudomonadota</taxon>
        <taxon>Alphaproteobacteria</taxon>
        <taxon>Hyphomicrobiales</taxon>
        <taxon>Rhizobiaceae</taxon>
        <taxon>Rhizobium/Agrobacterium group</taxon>
        <taxon>Rhizobium</taxon>
    </lineage>
</organism>
<evidence type="ECO:0000313" key="1">
    <source>
        <dbReference type="EMBL" id="MBX5021171.1"/>
    </source>
</evidence>
<dbReference type="AlphaFoldDB" id="A0A9Q3QU36"/>
<dbReference type="EMBL" id="JABDYC010000001">
    <property type="protein sequence ID" value="MBX5021171.1"/>
    <property type="molecule type" value="Genomic_DNA"/>
</dbReference>
<comment type="caution">
    <text evidence="1">The sequence shown here is derived from an EMBL/GenBank/DDBJ whole genome shotgun (WGS) entry which is preliminary data.</text>
</comment>
<reference evidence="1" key="1">
    <citation type="submission" date="2020-04" db="EMBL/GenBank/DDBJ databases">
        <title>Global-level population genomics: horizontal gene transfer, symbiosis and evolution in Rhizobia.</title>
        <authorList>
            <person name="Gai Y."/>
        </authorList>
    </citation>
    <scope>NUCLEOTIDE SEQUENCE</scope>
    <source>
        <strain evidence="1">BLR57</strain>
    </source>
</reference>
<sequence>MPQKGDRREEDGKKKVWHHELGWIDVEWSEWGANDDEVQAQLDVDSAEVKL</sequence>
<proteinExistence type="predicted"/>
<evidence type="ECO:0000313" key="2">
    <source>
        <dbReference type="Proteomes" id="UP000749740"/>
    </source>
</evidence>
<protein>
    <submittedName>
        <fullName evidence="1">Uncharacterized protein</fullName>
    </submittedName>
</protein>
<gene>
    <name evidence="1" type="ORF">HJB63_00995</name>
</gene>
<dbReference type="RefSeq" id="WP_221133321.1">
    <property type="nucleotide sequence ID" value="NZ_JABDYC010000001.1"/>
</dbReference>